<accession>A0A0B7I7E4</accession>
<sequence>MFLPQRTEATISTSDSSEKQDIKEQTTEVFISRIPSKTIILVILLILG</sequence>
<evidence type="ECO:0000313" key="3">
    <source>
        <dbReference type="Proteomes" id="UP000039370"/>
    </source>
</evidence>
<dbReference type="Proteomes" id="UP000039370">
    <property type="component" value="Unassembled WGS sequence"/>
</dbReference>
<name>A0A0B7I7E4_9FLAO</name>
<evidence type="ECO:0000313" key="2">
    <source>
        <dbReference type="EMBL" id="CEN46604.1"/>
    </source>
</evidence>
<dbReference type="EMBL" id="CDOK01000017">
    <property type="protein sequence ID" value="CEN46604.1"/>
    <property type="molecule type" value="Genomic_DNA"/>
</dbReference>
<evidence type="ECO:0000256" key="1">
    <source>
        <dbReference type="SAM" id="MobiDB-lite"/>
    </source>
</evidence>
<reference evidence="3" key="1">
    <citation type="submission" date="2015-01" db="EMBL/GenBank/DDBJ databases">
        <authorList>
            <person name="MANFREDI Pablo"/>
        </authorList>
    </citation>
    <scope>NUCLEOTIDE SEQUENCE [LARGE SCALE GENOMIC DNA]</scope>
    <source>
        <strain evidence="3">Cc11</strain>
    </source>
</reference>
<gene>
    <name evidence="2" type="ORF">CCAN11_1130016</name>
</gene>
<feature type="region of interest" description="Disordered" evidence="1">
    <location>
        <begin position="1"/>
        <end position="22"/>
    </location>
</feature>
<organism evidence="2 3">
    <name type="scientific">Capnocytophaga canimorsus</name>
    <dbReference type="NCBI Taxonomy" id="28188"/>
    <lineage>
        <taxon>Bacteria</taxon>
        <taxon>Pseudomonadati</taxon>
        <taxon>Bacteroidota</taxon>
        <taxon>Flavobacteriia</taxon>
        <taxon>Flavobacteriales</taxon>
        <taxon>Flavobacteriaceae</taxon>
        <taxon>Capnocytophaga</taxon>
    </lineage>
</organism>
<protein>
    <submittedName>
        <fullName evidence="2">Uncharacterized protein</fullName>
    </submittedName>
</protein>
<dbReference type="AlphaFoldDB" id="A0A0B7I7E4"/>
<proteinExistence type="predicted"/>